<dbReference type="Pfam" id="PF14070">
    <property type="entry name" value="YjfB_motility"/>
    <property type="match status" value="1"/>
</dbReference>
<reference evidence="2" key="1">
    <citation type="submission" date="2015-10" db="EMBL/GenBank/DDBJ databases">
        <title>Description of Candidatus Tenderia electrophaga gen. nov, sp. nov., an Uncultivated Electroautotroph from a Biocathode Enrichment.</title>
        <authorList>
            <person name="Eddie B.J."/>
            <person name="Malanoski A.P."/>
            <person name="Wang Z."/>
            <person name="Hall R.J."/>
            <person name="Oh S.D."/>
            <person name="Heiner C."/>
            <person name="Lin B."/>
            <person name="Strycharz-Glaven S.M."/>
        </authorList>
    </citation>
    <scope>NUCLEOTIDE SEQUENCE [LARGE SCALE GENOMIC DNA]</scope>
    <source>
        <strain evidence="2">NRL1</strain>
    </source>
</reference>
<evidence type="ECO:0000313" key="2">
    <source>
        <dbReference type="EMBL" id="ALP52592.1"/>
    </source>
</evidence>
<feature type="region of interest" description="Disordered" evidence="1">
    <location>
        <begin position="50"/>
        <end position="70"/>
    </location>
</feature>
<evidence type="ECO:0000313" key="3">
    <source>
        <dbReference type="Proteomes" id="UP000055136"/>
    </source>
</evidence>
<dbReference type="Proteomes" id="UP000055136">
    <property type="component" value="Chromosome"/>
</dbReference>
<organism evidence="2 3">
    <name type="scientific">Candidatus Tenderia electrophaga</name>
    <dbReference type="NCBI Taxonomy" id="1748243"/>
    <lineage>
        <taxon>Bacteria</taxon>
        <taxon>Pseudomonadati</taxon>
        <taxon>Pseudomonadota</taxon>
        <taxon>Gammaproteobacteria</taxon>
        <taxon>Candidatus Tenderiales</taxon>
        <taxon>Candidatus Tenderiaceae</taxon>
        <taxon>Candidatus Tenderia</taxon>
    </lineage>
</organism>
<name>A0A0S2TBQ2_9GAMM</name>
<evidence type="ECO:0008006" key="4">
    <source>
        <dbReference type="Google" id="ProtNLM"/>
    </source>
</evidence>
<dbReference type="STRING" id="1748243.Tel_05205"/>
<evidence type="ECO:0000256" key="1">
    <source>
        <dbReference type="SAM" id="MobiDB-lite"/>
    </source>
</evidence>
<dbReference type="AlphaFoldDB" id="A0A0S2TBQ2"/>
<proteinExistence type="predicted"/>
<accession>A0A0S2TBQ2</accession>
<protein>
    <recommendedName>
        <fullName evidence="4">Motility protein</fullName>
    </recommendedName>
</protein>
<keyword evidence="3" id="KW-1185">Reference proteome</keyword>
<dbReference type="InterPro" id="IPR025906">
    <property type="entry name" value="YjfB_motility"/>
</dbReference>
<dbReference type="EMBL" id="CP013099">
    <property type="protein sequence ID" value="ALP52592.1"/>
    <property type="molecule type" value="Genomic_DNA"/>
</dbReference>
<sequence length="70" mass="7284">MDISGVMTPAASQVAKQKAGDPVGVAVLNKAMDIEKDAAAELIKSVVNQSQEVPTEKLPSHLGRNIDVTA</sequence>
<dbReference type="KEGG" id="tee:Tel_05205"/>
<gene>
    <name evidence="2" type="ORF">Tel_05205</name>
</gene>